<protein>
    <submittedName>
        <fullName evidence="1">Lipoprotein YdaJ</fullName>
    </submittedName>
</protein>
<proteinExistence type="predicted"/>
<dbReference type="GO" id="GO:0005975">
    <property type="term" value="P:carbohydrate metabolic process"/>
    <property type="evidence" value="ECO:0007669"/>
    <property type="project" value="InterPro"/>
</dbReference>
<dbReference type="InterPro" id="IPR012341">
    <property type="entry name" value="6hp_glycosidase-like_sf"/>
</dbReference>
<comment type="caution">
    <text evidence="1">The sequence shown here is derived from an EMBL/GenBank/DDBJ whole genome shotgun (WGS) entry which is preliminary data.</text>
</comment>
<sequence length="367" mass="42532">MNMKKSLILTVFLLIILLLILWTILSIRSGSNSGLKMKDELSGEAFVKNQLYEKNGLIKTDLTNQSDIYLSESIGLWMEYLVEKSDQAEFDKQVKVLKKYFMNKSTLIPWLIEKNDPAPANALIDDLRIIHALQIAGENWNNKTYLNMAKKMSEELVKVNMLDGVFINHVDIKSQYKGDFLTLSYLVPDTLDYMYKENILQKDQYERNRNILLSAPLSENGFFPQNYYPNEKRYEYDKDINLIDQYYIGYHRALWGGDVSALVEFTKESLDEYDGVLYGRFSNETKQPIVQYEGASVYALAILMCLEIEEHELAKQLYESMKKHQINDESSKYYGGYIDLPSLVTHAFDNLLPLLAERKGIDEGVFE</sequence>
<reference evidence="1" key="1">
    <citation type="submission" date="2021-03" db="EMBL/GenBank/DDBJ databases">
        <title>Antimicrobial resistance genes in bacteria isolated from Japanese honey, and their potential for conferring macrolide and lincosamide resistance in the American foulbrood pathogen Paenibacillus larvae.</title>
        <authorList>
            <person name="Okamoto M."/>
            <person name="Kumagai M."/>
            <person name="Kanamori H."/>
            <person name="Takamatsu D."/>
        </authorList>
    </citation>
    <scope>NUCLEOTIDE SEQUENCE</scope>
    <source>
        <strain evidence="1">J43TS3</strain>
    </source>
</reference>
<name>A0A919X485_9BACI</name>
<accession>A0A919X485</accession>
<keyword evidence="2" id="KW-1185">Reference proteome</keyword>
<gene>
    <name evidence="1" type="primary">ydaJ</name>
    <name evidence="1" type="ORF">J43TS3_01920</name>
</gene>
<organism evidence="1 2">
    <name type="scientific">Ornithinibacillus bavariensis</name>
    <dbReference type="NCBI Taxonomy" id="545502"/>
    <lineage>
        <taxon>Bacteria</taxon>
        <taxon>Bacillati</taxon>
        <taxon>Bacillota</taxon>
        <taxon>Bacilli</taxon>
        <taxon>Bacillales</taxon>
        <taxon>Bacillaceae</taxon>
        <taxon>Ornithinibacillus</taxon>
    </lineage>
</organism>
<dbReference type="EMBL" id="BORP01000001">
    <property type="protein sequence ID" value="GIO25581.1"/>
    <property type="molecule type" value="Genomic_DNA"/>
</dbReference>
<dbReference type="Gene3D" id="1.50.10.10">
    <property type="match status" value="1"/>
</dbReference>
<evidence type="ECO:0000313" key="1">
    <source>
        <dbReference type="EMBL" id="GIO25581.1"/>
    </source>
</evidence>
<dbReference type="Proteomes" id="UP000676917">
    <property type="component" value="Unassembled WGS sequence"/>
</dbReference>
<dbReference type="AlphaFoldDB" id="A0A919X485"/>
<dbReference type="SUPFAM" id="SSF48208">
    <property type="entry name" value="Six-hairpin glycosidases"/>
    <property type="match status" value="1"/>
</dbReference>
<keyword evidence="1" id="KW-0449">Lipoprotein</keyword>
<evidence type="ECO:0000313" key="2">
    <source>
        <dbReference type="Proteomes" id="UP000676917"/>
    </source>
</evidence>
<dbReference type="InterPro" id="IPR008928">
    <property type="entry name" value="6-hairpin_glycosidase_sf"/>
</dbReference>